<evidence type="ECO:0000256" key="9">
    <source>
        <dbReference type="ARBA" id="ARBA00022967"/>
    </source>
</evidence>
<proteinExistence type="inferred from homology"/>
<dbReference type="InterPro" id="IPR036412">
    <property type="entry name" value="HAD-like_sf"/>
</dbReference>
<dbReference type="PROSITE" id="PS00154">
    <property type="entry name" value="ATPASE_E1_E2"/>
    <property type="match status" value="1"/>
</dbReference>
<dbReference type="SFLD" id="SFLDG00002">
    <property type="entry name" value="C1.7:_P-type_atpase_like"/>
    <property type="match status" value="1"/>
</dbReference>
<feature type="transmembrane region" description="Helical" evidence="14">
    <location>
        <begin position="272"/>
        <end position="298"/>
    </location>
</feature>
<evidence type="ECO:0000256" key="1">
    <source>
        <dbReference type="ARBA" id="ARBA00004651"/>
    </source>
</evidence>
<reference evidence="17 18" key="1">
    <citation type="submission" date="2013-03" db="EMBL/GenBank/DDBJ databases">
        <title>Salinisphaera hydrothermalis C41B8 Genome Sequencing.</title>
        <authorList>
            <person name="Li C."/>
            <person name="Lai Q."/>
            <person name="Shao Z."/>
        </authorList>
    </citation>
    <scope>NUCLEOTIDE SEQUENCE [LARGE SCALE GENOMIC DNA]</scope>
    <source>
        <strain evidence="17 18">C41B8</strain>
    </source>
</reference>
<evidence type="ECO:0000313" key="17">
    <source>
        <dbReference type="EMBL" id="KEZ76664.1"/>
    </source>
</evidence>
<evidence type="ECO:0000256" key="2">
    <source>
        <dbReference type="ARBA" id="ARBA00006024"/>
    </source>
</evidence>
<dbReference type="InterPro" id="IPR027256">
    <property type="entry name" value="P-typ_ATPase_IB"/>
</dbReference>
<dbReference type="NCBIfam" id="TIGR01494">
    <property type="entry name" value="ATPase_P-type"/>
    <property type="match status" value="1"/>
</dbReference>
<keyword evidence="8 14" id="KW-0067">ATP-binding</keyword>
<keyword evidence="9" id="KW-1278">Translocase</keyword>
<name>A0A084IIY0_SALHC</name>
<feature type="compositionally biased region" description="Basic and acidic residues" evidence="15">
    <location>
        <begin position="194"/>
        <end position="204"/>
    </location>
</feature>
<dbReference type="Pfam" id="PF00403">
    <property type="entry name" value="HMA"/>
    <property type="match status" value="2"/>
</dbReference>
<evidence type="ECO:0000259" key="16">
    <source>
        <dbReference type="PROSITE" id="PS50846"/>
    </source>
</evidence>
<dbReference type="InterPro" id="IPR018303">
    <property type="entry name" value="ATPase_P-typ_P_site"/>
</dbReference>
<dbReference type="PANTHER" id="PTHR48085">
    <property type="entry name" value="CADMIUM/ZINC-TRANSPORTING ATPASE HMA2-RELATED"/>
    <property type="match status" value="1"/>
</dbReference>
<dbReference type="Pfam" id="PF00702">
    <property type="entry name" value="Hydrolase"/>
    <property type="match status" value="1"/>
</dbReference>
<dbReference type="NCBIfam" id="TIGR01512">
    <property type="entry name" value="ATPase-IB2_Cd"/>
    <property type="match status" value="1"/>
</dbReference>
<keyword evidence="5 14" id="KW-0812">Transmembrane</keyword>
<evidence type="ECO:0000256" key="8">
    <source>
        <dbReference type="ARBA" id="ARBA00022840"/>
    </source>
</evidence>
<dbReference type="InterPro" id="IPR008250">
    <property type="entry name" value="ATPase_P-typ_transduc_dom_A_sf"/>
</dbReference>
<keyword evidence="4" id="KW-0597">Phosphoprotein</keyword>
<keyword evidence="3 14" id="KW-1003">Cell membrane</keyword>
<dbReference type="PROSITE" id="PS50846">
    <property type="entry name" value="HMA_2"/>
    <property type="match status" value="2"/>
</dbReference>
<dbReference type="Gene3D" id="2.70.150.10">
    <property type="entry name" value="Calcium-transporting ATPase, cytoplasmic transduction domain A"/>
    <property type="match status" value="1"/>
</dbReference>
<dbReference type="InterPro" id="IPR001757">
    <property type="entry name" value="P_typ_ATPase"/>
</dbReference>
<feature type="domain" description="HMA" evidence="16">
    <location>
        <begin position="8"/>
        <end position="73"/>
    </location>
</feature>
<dbReference type="GO" id="GO:0005524">
    <property type="term" value="F:ATP binding"/>
    <property type="evidence" value="ECO:0007669"/>
    <property type="project" value="UniProtKB-UniRule"/>
</dbReference>
<dbReference type="PROSITE" id="PS01047">
    <property type="entry name" value="HMA_1"/>
    <property type="match status" value="1"/>
</dbReference>
<feature type="transmembrane region" description="Helical" evidence="14">
    <location>
        <begin position="455"/>
        <end position="476"/>
    </location>
</feature>
<comment type="caution">
    <text evidence="17">The sequence shown here is derived from an EMBL/GenBank/DDBJ whole genome shotgun (WGS) entry which is preliminary data.</text>
</comment>
<dbReference type="STRING" id="1304275.C41B8_13655"/>
<evidence type="ECO:0000256" key="6">
    <source>
        <dbReference type="ARBA" id="ARBA00022723"/>
    </source>
</evidence>
<dbReference type="InterPro" id="IPR036163">
    <property type="entry name" value="HMA_dom_sf"/>
</dbReference>
<dbReference type="PATRIC" id="fig|1304275.5.peg.2791"/>
<dbReference type="SUPFAM" id="SSF55008">
    <property type="entry name" value="HMA, heavy metal-associated domain"/>
    <property type="match status" value="2"/>
</dbReference>
<keyword evidence="11 14" id="KW-0472">Membrane</keyword>
<dbReference type="GO" id="GO:0046872">
    <property type="term" value="F:metal ion binding"/>
    <property type="evidence" value="ECO:0007669"/>
    <property type="project" value="UniProtKB-KW"/>
</dbReference>
<dbReference type="EMBL" id="APNK01000024">
    <property type="protein sequence ID" value="KEZ76664.1"/>
    <property type="molecule type" value="Genomic_DNA"/>
</dbReference>
<evidence type="ECO:0000256" key="5">
    <source>
        <dbReference type="ARBA" id="ARBA00022692"/>
    </source>
</evidence>
<dbReference type="PRINTS" id="PR00941">
    <property type="entry name" value="CDATPASE"/>
</dbReference>
<feature type="transmembrane region" description="Helical" evidence="14">
    <location>
        <begin position="794"/>
        <end position="812"/>
    </location>
</feature>
<evidence type="ECO:0000256" key="12">
    <source>
        <dbReference type="ARBA" id="ARBA00039097"/>
    </source>
</evidence>
<dbReference type="SFLD" id="SFLDF00027">
    <property type="entry name" value="p-type_atpase"/>
    <property type="match status" value="1"/>
</dbReference>
<comment type="subcellular location">
    <subcellularLocation>
        <location evidence="1">Cell membrane</location>
        <topology evidence="1">Multi-pass membrane protein</topology>
    </subcellularLocation>
</comment>
<evidence type="ECO:0000256" key="11">
    <source>
        <dbReference type="ARBA" id="ARBA00023136"/>
    </source>
</evidence>
<evidence type="ECO:0000256" key="15">
    <source>
        <dbReference type="SAM" id="MobiDB-lite"/>
    </source>
</evidence>
<dbReference type="PANTHER" id="PTHR48085:SF5">
    <property type="entry name" value="CADMIUM_ZINC-TRANSPORTING ATPASE HMA4-RELATED"/>
    <property type="match status" value="1"/>
</dbReference>
<dbReference type="Gene3D" id="3.40.50.1000">
    <property type="entry name" value="HAD superfamily/HAD-like"/>
    <property type="match status" value="1"/>
</dbReference>
<protein>
    <recommendedName>
        <fullName evidence="12">P-type Zn(2+) transporter</fullName>
        <ecNumber evidence="12">7.2.2.12</ecNumber>
    </recommendedName>
</protein>
<dbReference type="CDD" id="cd00371">
    <property type="entry name" value="HMA"/>
    <property type="match status" value="2"/>
</dbReference>
<dbReference type="SUPFAM" id="SSF56784">
    <property type="entry name" value="HAD-like"/>
    <property type="match status" value="1"/>
</dbReference>
<comment type="catalytic activity">
    <reaction evidence="13">
        <text>Zn(2+)(in) + ATP + H2O = Zn(2+)(out) + ADP + phosphate + H(+)</text>
        <dbReference type="Rhea" id="RHEA:20621"/>
        <dbReference type="ChEBI" id="CHEBI:15377"/>
        <dbReference type="ChEBI" id="CHEBI:15378"/>
        <dbReference type="ChEBI" id="CHEBI:29105"/>
        <dbReference type="ChEBI" id="CHEBI:30616"/>
        <dbReference type="ChEBI" id="CHEBI:43474"/>
        <dbReference type="ChEBI" id="CHEBI:456216"/>
        <dbReference type="EC" id="7.2.2.12"/>
    </reaction>
</comment>
<dbReference type="eggNOG" id="COG2217">
    <property type="taxonomic scope" value="Bacteria"/>
</dbReference>
<feature type="transmembrane region" description="Helical" evidence="14">
    <location>
        <begin position="238"/>
        <end position="265"/>
    </location>
</feature>
<dbReference type="InterPro" id="IPR059000">
    <property type="entry name" value="ATPase_P-type_domA"/>
</dbReference>
<feature type="domain" description="HMA" evidence="16">
    <location>
        <begin position="125"/>
        <end position="190"/>
    </location>
</feature>
<dbReference type="Pfam" id="PF00122">
    <property type="entry name" value="E1-E2_ATPase"/>
    <property type="match status" value="1"/>
</dbReference>
<evidence type="ECO:0000256" key="7">
    <source>
        <dbReference type="ARBA" id="ARBA00022741"/>
    </source>
</evidence>
<dbReference type="InterPro" id="IPR006121">
    <property type="entry name" value="HMA_dom"/>
</dbReference>
<dbReference type="EC" id="7.2.2.12" evidence="12"/>
<dbReference type="AlphaFoldDB" id="A0A084IIY0"/>
<evidence type="ECO:0000256" key="4">
    <source>
        <dbReference type="ARBA" id="ARBA00022553"/>
    </source>
</evidence>
<dbReference type="GO" id="GO:0016463">
    <property type="term" value="F:P-type zinc transporter activity"/>
    <property type="evidence" value="ECO:0007669"/>
    <property type="project" value="UniProtKB-EC"/>
</dbReference>
<dbReference type="SFLD" id="SFLDS00003">
    <property type="entry name" value="Haloacid_Dehalogenase"/>
    <property type="match status" value="1"/>
</dbReference>
<organism evidence="17 18">
    <name type="scientific">Salinisphaera hydrothermalis (strain C41B8)</name>
    <dbReference type="NCBI Taxonomy" id="1304275"/>
    <lineage>
        <taxon>Bacteria</taxon>
        <taxon>Pseudomonadati</taxon>
        <taxon>Pseudomonadota</taxon>
        <taxon>Gammaproteobacteria</taxon>
        <taxon>Salinisphaerales</taxon>
        <taxon>Salinisphaeraceae</taxon>
        <taxon>Salinisphaera</taxon>
    </lineage>
</organism>
<dbReference type="InterPro" id="IPR044492">
    <property type="entry name" value="P_typ_ATPase_HD_dom"/>
</dbReference>
<feature type="region of interest" description="Disordered" evidence="15">
    <location>
        <begin position="194"/>
        <end position="218"/>
    </location>
</feature>
<keyword evidence="6 14" id="KW-0479">Metal-binding</keyword>
<keyword evidence="7 14" id="KW-0547">Nucleotide-binding</keyword>
<keyword evidence="10 14" id="KW-1133">Transmembrane helix</keyword>
<evidence type="ECO:0000256" key="10">
    <source>
        <dbReference type="ARBA" id="ARBA00022989"/>
    </source>
</evidence>
<dbReference type="GO" id="GO:0005886">
    <property type="term" value="C:plasma membrane"/>
    <property type="evidence" value="ECO:0007669"/>
    <property type="project" value="UniProtKB-SubCell"/>
</dbReference>
<evidence type="ECO:0000256" key="13">
    <source>
        <dbReference type="ARBA" id="ARBA00047308"/>
    </source>
</evidence>
<dbReference type="GO" id="GO:0015086">
    <property type="term" value="F:cadmium ion transmembrane transporter activity"/>
    <property type="evidence" value="ECO:0007669"/>
    <property type="project" value="TreeGrafter"/>
</dbReference>
<dbReference type="InterPro" id="IPR051014">
    <property type="entry name" value="Cation_Transport_ATPase_IB"/>
</dbReference>
<dbReference type="GO" id="GO:0016887">
    <property type="term" value="F:ATP hydrolysis activity"/>
    <property type="evidence" value="ECO:0007669"/>
    <property type="project" value="InterPro"/>
</dbReference>
<dbReference type="PRINTS" id="PR00119">
    <property type="entry name" value="CATATPASE"/>
</dbReference>
<dbReference type="NCBIfam" id="TIGR01511">
    <property type="entry name" value="ATPase-IB1_Cu"/>
    <property type="match status" value="1"/>
</dbReference>
<dbReference type="InterPro" id="IPR023298">
    <property type="entry name" value="ATPase_P-typ_TM_dom_sf"/>
</dbReference>
<dbReference type="FunFam" id="2.70.150.10:FF:000002">
    <property type="entry name" value="Copper-transporting ATPase 1, putative"/>
    <property type="match status" value="1"/>
</dbReference>
<accession>A0A084IIY0</accession>
<sequence length="860" mass="89762">MNMSASAMTSRFQIEGMDCAGCAAKIEGAARRVPGIEQVSVSVTTRSLTVEHAADARLDKLEKRIRALGYGASRVAANETLPDAEPPCCAHDDHDHDHDHDPCCGHDHGPEAEAAAFDEAGADQAITRYRISGMDCAGCAAKIDSAVRRVAGVHDVQVSVPNRRLSVQHAPDMAPAPLEKRVRALGYGVERELDDRRDASDAGHPDGAAGSDVDSGPTETPWYRNAKIVTTLACGATLALAAVLTAIVPGYAFLWFGIPTLIGLIPVGRRAVMGAVLAGTPFSIEMLMSIAAVGAMALGATREAAVVVFLFLLGEWLEGVAASRARSSISALGDLVPKSAQQVEADGSIREVPASTLRPDMTVLIRPGDRIPADGVVIQGNSAVDQAPVTGESTPVRKQVDDTVYAGTINGDAALQVRVTAAAHDNTIARVVRLVEQAQESKAPTERFIDRFSRYYTPAVVAVAVLVAVVPPLLAGGAWSDWIYRALAILLIGCPCALVISTPAAVAASLSAGARRGLLIKGGAVLETLGGIDAVAFDKTGTLTEGQPRVTDVLALGDADEASVVRLAAAVEQQSSHPLARAVMTAAETRDIRVPAVDRGETLSGEGVAAELASQRLFLGSVAAARQRTAIDADTESRLERLHDEGKSVAVLLVDDKLLGVLAMRDEPRPEAVVALADLKRRGIEVVMLTGDNRRTAEAVGRQLEIDVRAELMPEDKQQAVRELQARGLKVAKVGDGINDAPALAAADVGIAMGGGTDVALETGDAASLHNDIRDVGSMIALSRRTMRNIHQNIGMALGLKAVFLVTTIAGLTGLWPAIMADTGAAVLVTANALRLLHIPSAKSSVDPVAPDPAVSAPTV</sequence>
<feature type="transmembrane region" description="Helical" evidence="14">
    <location>
        <begin position="482"/>
        <end position="506"/>
    </location>
</feature>
<gene>
    <name evidence="17" type="ORF">C41B8_13655</name>
</gene>
<dbReference type="InterPro" id="IPR023214">
    <property type="entry name" value="HAD_sf"/>
</dbReference>
<dbReference type="SUPFAM" id="SSF81665">
    <property type="entry name" value="Calcium ATPase, transmembrane domain M"/>
    <property type="match status" value="1"/>
</dbReference>
<evidence type="ECO:0000313" key="18">
    <source>
        <dbReference type="Proteomes" id="UP000028302"/>
    </source>
</evidence>
<evidence type="ECO:0000256" key="3">
    <source>
        <dbReference type="ARBA" id="ARBA00022475"/>
    </source>
</evidence>
<keyword evidence="18" id="KW-1185">Reference proteome</keyword>
<dbReference type="Gene3D" id="3.30.70.100">
    <property type="match status" value="2"/>
</dbReference>
<dbReference type="NCBIfam" id="TIGR01525">
    <property type="entry name" value="ATPase-IB_hvy"/>
    <property type="match status" value="1"/>
</dbReference>
<dbReference type="SUPFAM" id="SSF81653">
    <property type="entry name" value="Calcium ATPase, transduction domain A"/>
    <property type="match status" value="1"/>
</dbReference>
<evidence type="ECO:0000256" key="14">
    <source>
        <dbReference type="RuleBase" id="RU362081"/>
    </source>
</evidence>
<dbReference type="InterPro" id="IPR023299">
    <property type="entry name" value="ATPase_P-typ_cyto_dom_N"/>
</dbReference>
<dbReference type="Gene3D" id="3.40.1110.10">
    <property type="entry name" value="Calcium-transporting ATPase, cytoplasmic domain N"/>
    <property type="match status" value="1"/>
</dbReference>
<dbReference type="Proteomes" id="UP000028302">
    <property type="component" value="Unassembled WGS sequence"/>
</dbReference>
<dbReference type="InterPro" id="IPR017969">
    <property type="entry name" value="Heavy-metal-associated_CS"/>
</dbReference>
<comment type="similarity">
    <text evidence="2 14">Belongs to the cation transport ATPase (P-type) (TC 3.A.3) family. Type IB subfamily.</text>
</comment>